<dbReference type="OrthoDB" id="3058888at2759"/>
<organism evidence="1 2">
    <name type="scientific">Collybia nuda</name>
    <dbReference type="NCBI Taxonomy" id="64659"/>
    <lineage>
        <taxon>Eukaryota</taxon>
        <taxon>Fungi</taxon>
        <taxon>Dikarya</taxon>
        <taxon>Basidiomycota</taxon>
        <taxon>Agaricomycotina</taxon>
        <taxon>Agaricomycetes</taxon>
        <taxon>Agaricomycetidae</taxon>
        <taxon>Agaricales</taxon>
        <taxon>Tricholomatineae</taxon>
        <taxon>Clitocybaceae</taxon>
        <taxon>Collybia</taxon>
    </lineage>
</organism>
<name>A0A9P6CAN5_9AGAR</name>
<dbReference type="Proteomes" id="UP000807353">
    <property type="component" value="Unassembled WGS sequence"/>
</dbReference>
<sequence length="150" mass="17819">MEGLRTVFALPPTLFFFSPSLEGSFRPTDIMKDTAGSKHKKTYNRTKLYNDTCQQQHEEYCFIQTLSPYYSRALLDKRKDDFLTQAFHVWLDRFPLVIAPDDDADYIQWLRDKEKKVPLTINFWVGYYYADKPATAWEDRITISADREQR</sequence>
<evidence type="ECO:0000313" key="2">
    <source>
        <dbReference type="Proteomes" id="UP000807353"/>
    </source>
</evidence>
<comment type="caution">
    <text evidence="1">The sequence shown here is derived from an EMBL/GenBank/DDBJ whole genome shotgun (WGS) entry which is preliminary data.</text>
</comment>
<accession>A0A9P6CAN5</accession>
<protein>
    <submittedName>
        <fullName evidence="1">Uncharacterized protein</fullName>
    </submittedName>
</protein>
<proteinExistence type="predicted"/>
<reference evidence="1" key="1">
    <citation type="submission" date="2020-11" db="EMBL/GenBank/DDBJ databases">
        <authorList>
            <consortium name="DOE Joint Genome Institute"/>
            <person name="Ahrendt S."/>
            <person name="Riley R."/>
            <person name="Andreopoulos W."/>
            <person name="Labutti K."/>
            <person name="Pangilinan J."/>
            <person name="Ruiz-Duenas F.J."/>
            <person name="Barrasa J.M."/>
            <person name="Sanchez-Garcia M."/>
            <person name="Camarero S."/>
            <person name="Miyauchi S."/>
            <person name="Serrano A."/>
            <person name="Linde D."/>
            <person name="Babiker R."/>
            <person name="Drula E."/>
            <person name="Ayuso-Fernandez I."/>
            <person name="Pacheco R."/>
            <person name="Padilla G."/>
            <person name="Ferreira P."/>
            <person name="Barriuso J."/>
            <person name="Kellner H."/>
            <person name="Castanera R."/>
            <person name="Alfaro M."/>
            <person name="Ramirez L."/>
            <person name="Pisabarro A.G."/>
            <person name="Kuo A."/>
            <person name="Tritt A."/>
            <person name="Lipzen A."/>
            <person name="He G."/>
            <person name="Yan M."/>
            <person name="Ng V."/>
            <person name="Cullen D."/>
            <person name="Martin F."/>
            <person name="Rosso M.-N."/>
            <person name="Henrissat B."/>
            <person name="Hibbett D."/>
            <person name="Martinez A.T."/>
            <person name="Grigoriev I.V."/>
        </authorList>
    </citation>
    <scope>NUCLEOTIDE SEQUENCE</scope>
    <source>
        <strain evidence="1">CBS 247.69</strain>
    </source>
</reference>
<evidence type="ECO:0000313" key="1">
    <source>
        <dbReference type="EMBL" id="KAF9455200.1"/>
    </source>
</evidence>
<feature type="non-terminal residue" evidence="1">
    <location>
        <position position="150"/>
    </location>
</feature>
<gene>
    <name evidence="1" type="ORF">BDZ94DRAFT_1242420</name>
</gene>
<dbReference type="EMBL" id="MU150921">
    <property type="protein sequence ID" value="KAF9455200.1"/>
    <property type="molecule type" value="Genomic_DNA"/>
</dbReference>
<dbReference type="AlphaFoldDB" id="A0A9P6CAN5"/>
<keyword evidence="2" id="KW-1185">Reference proteome</keyword>